<proteinExistence type="predicted"/>
<feature type="transmembrane region" description="Helical" evidence="8">
    <location>
        <begin position="306"/>
        <end position="327"/>
    </location>
</feature>
<feature type="transmembrane region" description="Helical" evidence="8">
    <location>
        <begin position="107"/>
        <end position="128"/>
    </location>
</feature>
<dbReference type="InterPro" id="IPR036259">
    <property type="entry name" value="MFS_trans_sf"/>
</dbReference>
<evidence type="ECO:0000256" key="6">
    <source>
        <dbReference type="ARBA" id="ARBA00023136"/>
    </source>
</evidence>
<feature type="transmembrane region" description="Helical" evidence="8">
    <location>
        <begin position="202"/>
        <end position="221"/>
    </location>
</feature>
<feature type="transmembrane region" description="Helical" evidence="8">
    <location>
        <begin position="477"/>
        <end position="497"/>
    </location>
</feature>
<feature type="region of interest" description="Disordered" evidence="7">
    <location>
        <begin position="503"/>
        <end position="525"/>
    </location>
</feature>
<feature type="transmembrane region" description="Helical" evidence="8">
    <location>
        <begin position="14"/>
        <end position="38"/>
    </location>
</feature>
<evidence type="ECO:0000256" key="7">
    <source>
        <dbReference type="SAM" id="MobiDB-lite"/>
    </source>
</evidence>
<dbReference type="AlphaFoldDB" id="A0A8J3SJ61"/>
<keyword evidence="4 8" id="KW-0812">Transmembrane</keyword>
<keyword evidence="5 8" id="KW-1133">Transmembrane helix</keyword>
<dbReference type="EMBL" id="BOOJ01000040">
    <property type="protein sequence ID" value="GIH94259.1"/>
    <property type="molecule type" value="Genomic_DNA"/>
</dbReference>
<evidence type="ECO:0000256" key="5">
    <source>
        <dbReference type="ARBA" id="ARBA00022989"/>
    </source>
</evidence>
<dbReference type="Gene3D" id="1.20.1720.10">
    <property type="entry name" value="Multidrug resistance protein D"/>
    <property type="match status" value="1"/>
</dbReference>
<feature type="transmembrane region" description="Helical" evidence="8">
    <location>
        <begin position="82"/>
        <end position="101"/>
    </location>
</feature>
<feature type="compositionally biased region" description="Polar residues" evidence="7">
    <location>
        <begin position="503"/>
        <end position="515"/>
    </location>
</feature>
<evidence type="ECO:0000256" key="2">
    <source>
        <dbReference type="ARBA" id="ARBA00022448"/>
    </source>
</evidence>
<name>A0A8J3SJ61_9ACTN</name>
<dbReference type="SUPFAM" id="SSF103473">
    <property type="entry name" value="MFS general substrate transporter"/>
    <property type="match status" value="1"/>
</dbReference>
<dbReference type="PROSITE" id="PS50850">
    <property type="entry name" value="MFS"/>
    <property type="match status" value="1"/>
</dbReference>
<comment type="subcellular location">
    <subcellularLocation>
        <location evidence="1">Cell membrane</location>
        <topology evidence="1">Multi-pass membrane protein</topology>
    </subcellularLocation>
</comment>
<gene>
    <name evidence="10" type="ORF">Psi01_48890</name>
</gene>
<evidence type="ECO:0000313" key="11">
    <source>
        <dbReference type="Proteomes" id="UP000619788"/>
    </source>
</evidence>
<reference evidence="10 11" key="1">
    <citation type="submission" date="2021-01" db="EMBL/GenBank/DDBJ databases">
        <title>Whole genome shotgun sequence of Planobispora siamensis NBRC 107568.</title>
        <authorList>
            <person name="Komaki H."/>
            <person name="Tamura T."/>
        </authorList>
    </citation>
    <scope>NUCLEOTIDE SEQUENCE [LARGE SCALE GENOMIC DNA]</scope>
    <source>
        <strain evidence="10 11">NBRC 107568</strain>
    </source>
</reference>
<keyword evidence="3" id="KW-1003">Cell membrane</keyword>
<keyword evidence="11" id="KW-1185">Reference proteome</keyword>
<keyword evidence="2" id="KW-0813">Transport</keyword>
<comment type="caution">
    <text evidence="10">The sequence shown here is derived from an EMBL/GenBank/DDBJ whole genome shotgun (WGS) entry which is preliminary data.</text>
</comment>
<feature type="transmembrane region" description="Helical" evidence="8">
    <location>
        <begin position="58"/>
        <end position="75"/>
    </location>
</feature>
<dbReference type="GO" id="GO:0022857">
    <property type="term" value="F:transmembrane transporter activity"/>
    <property type="evidence" value="ECO:0007669"/>
    <property type="project" value="InterPro"/>
</dbReference>
<dbReference type="Pfam" id="PF07690">
    <property type="entry name" value="MFS_1"/>
    <property type="match status" value="1"/>
</dbReference>
<protein>
    <submittedName>
        <fullName evidence="10">MFS transporter</fullName>
    </submittedName>
</protein>
<organism evidence="10 11">
    <name type="scientific">Planobispora siamensis</name>
    <dbReference type="NCBI Taxonomy" id="936338"/>
    <lineage>
        <taxon>Bacteria</taxon>
        <taxon>Bacillati</taxon>
        <taxon>Actinomycetota</taxon>
        <taxon>Actinomycetes</taxon>
        <taxon>Streptosporangiales</taxon>
        <taxon>Streptosporangiaceae</taxon>
        <taxon>Planobispora</taxon>
    </lineage>
</organism>
<dbReference type="PANTHER" id="PTHR42718:SF47">
    <property type="entry name" value="METHYL VIOLOGEN RESISTANCE PROTEIN SMVA"/>
    <property type="match status" value="1"/>
</dbReference>
<feature type="transmembrane region" description="Helical" evidence="8">
    <location>
        <begin position="360"/>
        <end position="385"/>
    </location>
</feature>
<evidence type="ECO:0000256" key="1">
    <source>
        <dbReference type="ARBA" id="ARBA00004651"/>
    </source>
</evidence>
<dbReference type="GO" id="GO:0005886">
    <property type="term" value="C:plasma membrane"/>
    <property type="evidence" value="ECO:0007669"/>
    <property type="project" value="UniProtKB-SubCell"/>
</dbReference>
<sequence length="525" mass="53592">MNHDIPLRAGRRQWAGLTVLVLPTLLLSIDVTVLHLAVPALSADLRPSSSQLLWINDVYGFMIAGFLIPMGVLGDRIGRRRLLLIGGAAFGAASALAAFASSAELLIAARALLGVAGATLMPSTLSLIRVMFHDPVQRTAAISLWMTGFTGGMVIGPLVGGMLLEHFSWGSVFLLGVPVMAILLLAGPMLLPEYRDPAPGRIDPASVVLSLTAVIAVVYGLKEIAAYGFGAVPVLTLLAGLALATAFVRRQRTLTDPLLDLRLFAERRFSASLGTLVLVILIGPGLGLLTAQYLQLVLGMTPFEAGLWTLPQAVAVIAGFTLAPALVRRIRPHVVMSGGLALGAVGVALLTQVGDSSAPAFIVAGQVLFFLGCSPLVVLGTDMIVGAAPPERAGAASALSETAQEFGGALGTAVFGSIATAVYRARVAVPEGTPPQTAQAVRDTLGGAVTAAADLPGGLATALLGGARTAFTAGMQAASGAGAIVVAAAAVLCAVLFRNVSTSADPETSPETGSEISPKDREAVG</sequence>
<evidence type="ECO:0000313" key="10">
    <source>
        <dbReference type="EMBL" id="GIH94259.1"/>
    </source>
</evidence>
<accession>A0A8J3SJ61</accession>
<evidence type="ECO:0000256" key="4">
    <source>
        <dbReference type="ARBA" id="ARBA00022692"/>
    </source>
</evidence>
<dbReference type="Gene3D" id="1.20.1250.20">
    <property type="entry name" value="MFS general substrate transporter like domains"/>
    <property type="match status" value="1"/>
</dbReference>
<dbReference type="InterPro" id="IPR020846">
    <property type="entry name" value="MFS_dom"/>
</dbReference>
<feature type="domain" description="Major facilitator superfamily (MFS) profile" evidence="9">
    <location>
        <begin position="16"/>
        <end position="505"/>
    </location>
</feature>
<dbReference type="Proteomes" id="UP000619788">
    <property type="component" value="Unassembled WGS sequence"/>
</dbReference>
<feature type="transmembrane region" description="Helical" evidence="8">
    <location>
        <begin position="140"/>
        <end position="163"/>
    </location>
</feature>
<feature type="transmembrane region" description="Helical" evidence="8">
    <location>
        <begin position="334"/>
        <end position="354"/>
    </location>
</feature>
<keyword evidence="6 8" id="KW-0472">Membrane</keyword>
<feature type="transmembrane region" description="Helical" evidence="8">
    <location>
        <begin position="269"/>
        <end position="294"/>
    </location>
</feature>
<evidence type="ECO:0000256" key="3">
    <source>
        <dbReference type="ARBA" id="ARBA00022475"/>
    </source>
</evidence>
<feature type="transmembrane region" description="Helical" evidence="8">
    <location>
        <begin position="169"/>
        <end position="190"/>
    </location>
</feature>
<evidence type="ECO:0000256" key="8">
    <source>
        <dbReference type="SAM" id="Phobius"/>
    </source>
</evidence>
<dbReference type="InterPro" id="IPR011701">
    <property type="entry name" value="MFS"/>
</dbReference>
<evidence type="ECO:0000259" key="9">
    <source>
        <dbReference type="PROSITE" id="PS50850"/>
    </source>
</evidence>
<feature type="transmembrane region" description="Helical" evidence="8">
    <location>
        <begin position="227"/>
        <end position="248"/>
    </location>
</feature>
<dbReference type="RefSeq" id="WP_204066397.1">
    <property type="nucleotide sequence ID" value="NZ_BOOJ01000040.1"/>
</dbReference>
<dbReference type="PANTHER" id="PTHR42718">
    <property type="entry name" value="MAJOR FACILITATOR SUPERFAMILY MULTIDRUG TRANSPORTER MFSC"/>
    <property type="match status" value="1"/>
</dbReference>
<dbReference type="CDD" id="cd17321">
    <property type="entry name" value="MFS_MMR_MDR_like"/>
    <property type="match status" value="1"/>
</dbReference>